<dbReference type="InterPro" id="IPR029058">
    <property type="entry name" value="AB_hydrolase_fold"/>
</dbReference>
<gene>
    <name evidence="2" type="primary">AIM2_0</name>
    <name evidence="2" type="ORF">A0H81_11843</name>
</gene>
<name>A0A1C7LW66_GRIFR</name>
<proteinExistence type="predicted"/>
<reference evidence="2 3" key="1">
    <citation type="submission" date="2016-03" db="EMBL/GenBank/DDBJ databases">
        <title>Whole genome sequencing of Grifola frondosa 9006-11.</title>
        <authorList>
            <person name="Min B."/>
            <person name="Park H."/>
            <person name="Kim J.-G."/>
            <person name="Cho H."/>
            <person name="Oh Y.-L."/>
            <person name="Kong W.-S."/>
            <person name="Choi I.-G."/>
        </authorList>
    </citation>
    <scope>NUCLEOTIDE SEQUENCE [LARGE SCALE GENOMIC DNA]</scope>
    <source>
        <strain evidence="2 3">9006-11</strain>
    </source>
</reference>
<dbReference type="EMBL" id="LUGG01000022">
    <property type="protein sequence ID" value="OBZ68229.1"/>
    <property type="molecule type" value="Genomic_DNA"/>
</dbReference>
<dbReference type="Proteomes" id="UP000092993">
    <property type="component" value="Unassembled WGS sequence"/>
</dbReference>
<organism evidence="2 3">
    <name type="scientific">Grifola frondosa</name>
    <name type="common">Maitake</name>
    <name type="synonym">Polyporus frondosus</name>
    <dbReference type="NCBI Taxonomy" id="5627"/>
    <lineage>
        <taxon>Eukaryota</taxon>
        <taxon>Fungi</taxon>
        <taxon>Dikarya</taxon>
        <taxon>Basidiomycota</taxon>
        <taxon>Agaricomycotina</taxon>
        <taxon>Agaricomycetes</taxon>
        <taxon>Polyporales</taxon>
        <taxon>Grifolaceae</taxon>
        <taxon>Grifola</taxon>
    </lineage>
</organism>
<evidence type="ECO:0000313" key="3">
    <source>
        <dbReference type="Proteomes" id="UP000092993"/>
    </source>
</evidence>
<accession>A0A1C7LW66</accession>
<comment type="caution">
    <text evidence="2">The sequence shown here is derived from an EMBL/GenBank/DDBJ whole genome shotgun (WGS) entry which is preliminary data.</text>
</comment>
<dbReference type="InterPro" id="IPR002925">
    <property type="entry name" value="Dienelactn_hydro"/>
</dbReference>
<dbReference type="GO" id="GO:0016787">
    <property type="term" value="F:hydrolase activity"/>
    <property type="evidence" value="ECO:0007669"/>
    <property type="project" value="InterPro"/>
</dbReference>
<evidence type="ECO:0000313" key="2">
    <source>
        <dbReference type="EMBL" id="OBZ68229.1"/>
    </source>
</evidence>
<dbReference type="STRING" id="5627.A0A1C7LW66"/>
<feature type="domain" description="Dienelactone hydrolase" evidence="1">
    <location>
        <begin position="75"/>
        <end position="209"/>
    </location>
</feature>
<keyword evidence="3" id="KW-1185">Reference proteome</keyword>
<dbReference type="Pfam" id="PF01738">
    <property type="entry name" value="DLH"/>
    <property type="match status" value="1"/>
</dbReference>
<dbReference type="OrthoDB" id="17560at2759"/>
<sequence>MVSNCILHNGPTADNAEYERCSVAEFTMCPIGKNILRIKPLGFSLKIFTFNAQHCFTGVRHEGKAEGKIEFIGGIECYVATPADEYPKDKVVLFLTDVFGIPLINNRLLVDDFARCGYRTIMPDLFDGDAVPDVNLELLTAEFPAWLGKHGPDSLNTIVDKVVAALKDSGVTWIGTTSYCFGAPPALYLAFKNESHATAIAHPSRLQFPADLERYRDHFPGMLRPLPMRSSEEANSPPGYERKHWDGCTHGFAVRGDLSDPNVKAGKEGAFKTTVEFFNKYSKL</sequence>
<protein>
    <submittedName>
        <fullName evidence="2">Protein AIM2</fullName>
    </submittedName>
</protein>
<dbReference type="SUPFAM" id="SSF53474">
    <property type="entry name" value="alpha/beta-Hydrolases"/>
    <property type="match status" value="1"/>
</dbReference>
<dbReference type="AlphaFoldDB" id="A0A1C7LW66"/>
<dbReference type="PANTHER" id="PTHR17630">
    <property type="entry name" value="DIENELACTONE HYDROLASE"/>
    <property type="match status" value="1"/>
</dbReference>
<dbReference type="Gene3D" id="3.40.50.1820">
    <property type="entry name" value="alpha/beta hydrolase"/>
    <property type="match status" value="1"/>
</dbReference>
<dbReference type="PANTHER" id="PTHR17630:SF44">
    <property type="entry name" value="PROTEIN AIM2"/>
    <property type="match status" value="1"/>
</dbReference>
<evidence type="ECO:0000259" key="1">
    <source>
        <dbReference type="Pfam" id="PF01738"/>
    </source>
</evidence>